<dbReference type="SUPFAM" id="SSF88946">
    <property type="entry name" value="Sigma2 domain of RNA polymerase sigma factors"/>
    <property type="match status" value="1"/>
</dbReference>
<sequence>MAITTICSSPPTLPSLKTLHVPLPPSLSSSSSSSSSCSNKFSVNLVSNEALAVIASAAEAVALASAAVHAAREAVALARGDEEVWFGGESDNEVEVRRRRRRRKKRTEGYEEKGSGGGGGGGGGSRGGGLLKSKKSWHLNSSEEAEICLSLKEGVRLEEVRRRISEAEEHGSNSKQLAKAMGIDRREIDKILCKERDSQERITRNCRRLVVSIASGYQGKGLSLQDLIQEGSIGLIRGAKRFDPTRGYKLSTYVYWWIKQAIIKAVANNSRIIRLPGSMCGMLAKIAEANNVLTRRLKRLPTCNEIADVLDINVSTVRLAYERTRHPLSLDGVVTDQGFMTLQDIIPGPDETMPEKMVEKQQKKQELENLLKTLTEREAYILRLHFGLNGETPQSCEEIGTRLKLTRERIRQISGIALTKLRQTSTVDNLKVYIV</sequence>
<evidence type="ECO:0000259" key="7">
    <source>
        <dbReference type="PROSITE" id="PS00715"/>
    </source>
</evidence>
<dbReference type="InterPro" id="IPR050239">
    <property type="entry name" value="Sigma-70_RNA_pol_init_factors"/>
</dbReference>
<dbReference type="InterPro" id="IPR013325">
    <property type="entry name" value="RNA_pol_sigma_r2"/>
</dbReference>
<dbReference type="PANTHER" id="PTHR30603:SF47">
    <property type="entry name" value="RNA POLYMERASE SIGMA FACTOR SIGD, CHLOROPLASTIC"/>
    <property type="match status" value="1"/>
</dbReference>
<dbReference type="InterPro" id="IPR014284">
    <property type="entry name" value="RNA_pol_sigma-70_dom"/>
</dbReference>
<reference evidence="8" key="2">
    <citation type="submission" date="2023-06" db="EMBL/GenBank/DDBJ databases">
        <authorList>
            <person name="Swenson N.G."/>
            <person name="Wegrzyn J.L."/>
            <person name="Mcevoy S.L."/>
        </authorList>
    </citation>
    <scope>NUCLEOTIDE SEQUENCE</scope>
    <source>
        <strain evidence="8">NS2018</strain>
        <tissue evidence="8">Leaf</tissue>
    </source>
</reference>
<dbReference type="InterPro" id="IPR007630">
    <property type="entry name" value="RNA_pol_sigma70_r4"/>
</dbReference>
<dbReference type="GO" id="GO:0016987">
    <property type="term" value="F:sigma factor activity"/>
    <property type="evidence" value="ECO:0007669"/>
    <property type="project" value="UniProtKB-KW"/>
</dbReference>
<dbReference type="InterPro" id="IPR007627">
    <property type="entry name" value="RNA_pol_sigma70_r2"/>
</dbReference>
<dbReference type="SUPFAM" id="SSF88659">
    <property type="entry name" value="Sigma3 and sigma4 domains of RNA polymerase sigma factors"/>
    <property type="match status" value="2"/>
</dbReference>
<dbReference type="InterPro" id="IPR000943">
    <property type="entry name" value="RNA_pol_sigma70"/>
</dbReference>
<dbReference type="Pfam" id="PF04539">
    <property type="entry name" value="Sigma70_r3"/>
    <property type="match status" value="1"/>
</dbReference>
<name>A0AA39RJP8_ACESA</name>
<reference evidence="8" key="1">
    <citation type="journal article" date="2022" name="Plant J.">
        <title>Strategies of tolerance reflected in two North American maple genomes.</title>
        <authorList>
            <person name="McEvoy S.L."/>
            <person name="Sezen U.U."/>
            <person name="Trouern-Trend A."/>
            <person name="McMahon S.M."/>
            <person name="Schaberg P.G."/>
            <person name="Yang J."/>
            <person name="Wegrzyn J.L."/>
            <person name="Swenson N.G."/>
        </authorList>
    </citation>
    <scope>NUCLEOTIDE SEQUENCE</scope>
    <source>
        <strain evidence="8">NS2018</strain>
    </source>
</reference>
<dbReference type="InterPro" id="IPR036388">
    <property type="entry name" value="WH-like_DNA-bd_sf"/>
</dbReference>
<evidence type="ECO:0000256" key="6">
    <source>
        <dbReference type="SAM" id="MobiDB-lite"/>
    </source>
</evidence>
<keyword evidence="2" id="KW-0805">Transcription regulation</keyword>
<comment type="caution">
    <text evidence="8">The sequence shown here is derived from an EMBL/GenBank/DDBJ whole genome shotgun (WGS) entry which is preliminary data.</text>
</comment>
<dbReference type="Pfam" id="PF04542">
    <property type="entry name" value="Sigma70_r2"/>
    <property type="match status" value="1"/>
</dbReference>
<dbReference type="PANTHER" id="PTHR30603">
    <property type="entry name" value="RNA POLYMERASE SIGMA FACTOR RPO"/>
    <property type="match status" value="1"/>
</dbReference>
<evidence type="ECO:0000313" key="9">
    <source>
        <dbReference type="Proteomes" id="UP001168877"/>
    </source>
</evidence>
<feature type="domain" description="RNA polymerase sigma-70" evidence="7">
    <location>
        <begin position="226"/>
        <end position="239"/>
    </location>
</feature>
<dbReference type="CDD" id="cd06171">
    <property type="entry name" value="Sigma70_r4"/>
    <property type="match status" value="1"/>
</dbReference>
<accession>A0AA39RJP8</accession>
<dbReference type="PROSITE" id="PS00715">
    <property type="entry name" value="SIGMA70_1"/>
    <property type="match status" value="1"/>
</dbReference>
<keyword evidence="5" id="KW-0804">Transcription</keyword>
<gene>
    <name evidence="8" type="ORF">LWI29_035346</name>
</gene>
<feature type="compositionally biased region" description="Basic residues" evidence="6">
    <location>
        <begin position="97"/>
        <end position="106"/>
    </location>
</feature>
<comment type="similarity">
    <text evidence="1">Belongs to the sigma-70 factor family.</text>
</comment>
<dbReference type="GO" id="GO:0003677">
    <property type="term" value="F:DNA binding"/>
    <property type="evidence" value="ECO:0007669"/>
    <property type="project" value="UniProtKB-KW"/>
</dbReference>
<feature type="compositionally biased region" description="Gly residues" evidence="6">
    <location>
        <begin position="115"/>
        <end position="130"/>
    </location>
</feature>
<evidence type="ECO:0000256" key="3">
    <source>
        <dbReference type="ARBA" id="ARBA00023082"/>
    </source>
</evidence>
<keyword evidence="3" id="KW-0731">Sigma factor</keyword>
<evidence type="ECO:0000256" key="1">
    <source>
        <dbReference type="ARBA" id="ARBA00007788"/>
    </source>
</evidence>
<dbReference type="Pfam" id="PF04545">
    <property type="entry name" value="Sigma70_r4"/>
    <property type="match status" value="1"/>
</dbReference>
<organism evidence="8 9">
    <name type="scientific">Acer saccharum</name>
    <name type="common">Sugar maple</name>
    <dbReference type="NCBI Taxonomy" id="4024"/>
    <lineage>
        <taxon>Eukaryota</taxon>
        <taxon>Viridiplantae</taxon>
        <taxon>Streptophyta</taxon>
        <taxon>Embryophyta</taxon>
        <taxon>Tracheophyta</taxon>
        <taxon>Spermatophyta</taxon>
        <taxon>Magnoliopsida</taxon>
        <taxon>eudicotyledons</taxon>
        <taxon>Gunneridae</taxon>
        <taxon>Pentapetalae</taxon>
        <taxon>rosids</taxon>
        <taxon>malvids</taxon>
        <taxon>Sapindales</taxon>
        <taxon>Sapindaceae</taxon>
        <taxon>Hippocastanoideae</taxon>
        <taxon>Acereae</taxon>
        <taxon>Acer</taxon>
    </lineage>
</organism>
<evidence type="ECO:0000313" key="8">
    <source>
        <dbReference type="EMBL" id="KAK0575193.1"/>
    </source>
</evidence>
<dbReference type="Gene3D" id="1.10.601.10">
    <property type="entry name" value="RNA Polymerase Primary Sigma Factor"/>
    <property type="match status" value="1"/>
</dbReference>
<feature type="region of interest" description="Disordered" evidence="6">
    <location>
        <begin position="91"/>
        <end position="133"/>
    </location>
</feature>
<dbReference type="InterPro" id="IPR007624">
    <property type="entry name" value="RNA_pol_sigma70_r3"/>
</dbReference>
<dbReference type="EMBL" id="JAUESC010000387">
    <property type="protein sequence ID" value="KAK0575193.1"/>
    <property type="molecule type" value="Genomic_DNA"/>
</dbReference>
<dbReference type="Gene3D" id="1.10.10.10">
    <property type="entry name" value="Winged helix-like DNA-binding domain superfamily/Winged helix DNA-binding domain"/>
    <property type="match status" value="2"/>
</dbReference>
<evidence type="ECO:0000256" key="4">
    <source>
        <dbReference type="ARBA" id="ARBA00023125"/>
    </source>
</evidence>
<protein>
    <recommendedName>
        <fullName evidence="7">RNA polymerase sigma-70 domain-containing protein</fullName>
    </recommendedName>
</protein>
<dbReference type="AlphaFoldDB" id="A0AA39RJP8"/>
<keyword evidence="9" id="KW-1185">Reference proteome</keyword>
<dbReference type="PRINTS" id="PR00046">
    <property type="entry name" value="SIGMA70FCT"/>
</dbReference>
<dbReference type="InterPro" id="IPR013324">
    <property type="entry name" value="RNA_pol_sigma_r3/r4-like"/>
</dbReference>
<dbReference type="NCBIfam" id="TIGR02937">
    <property type="entry name" value="sigma70-ECF"/>
    <property type="match status" value="1"/>
</dbReference>
<dbReference type="Proteomes" id="UP001168877">
    <property type="component" value="Unassembled WGS sequence"/>
</dbReference>
<keyword evidence="4" id="KW-0238">DNA-binding</keyword>
<evidence type="ECO:0000256" key="5">
    <source>
        <dbReference type="ARBA" id="ARBA00023163"/>
    </source>
</evidence>
<dbReference type="GO" id="GO:0071482">
    <property type="term" value="P:cellular response to light stimulus"/>
    <property type="evidence" value="ECO:0007669"/>
    <property type="project" value="UniProtKB-ARBA"/>
</dbReference>
<proteinExistence type="inferred from homology"/>
<evidence type="ECO:0000256" key="2">
    <source>
        <dbReference type="ARBA" id="ARBA00023015"/>
    </source>
</evidence>
<dbReference type="GO" id="GO:0006352">
    <property type="term" value="P:DNA-templated transcription initiation"/>
    <property type="evidence" value="ECO:0007669"/>
    <property type="project" value="InterPro"/>
</dbReference>